<dbReference type="PROSITE" id="PS51257">
    <property type="entry name" value="PROKAR_LIPOPROTEIN"/>
    <property type="match status" value="1"/>
</dbReference>
<dbReference type="EMBL" id="CP002371">
    <property type="protein sequence ID" value="ADR52885.1"/>
    <property type="molecule type" value="Genomic_DNA"/>
</dbReference>
<evidence type="ECO:0000313" key="1">
    <source>
        <dbReference type="EMBL" id="ADR52885.1"/>
    </source>
</evidence>
<reference key="2">
    <citation type="submission" date="2010-11" db="EMBL/GenBank/DDBJ databases">
        <authorList>
            <person name="Lin H."/>
            <person name="Doddapaneni H.V."/>
            <person name="Lou B."/>
            <person name="Civerolo E.L."/>
            <person name="Chen C."/>
            <person name="Duan Y."/>
            <person name="Zhou L."/>
            <person name="Glynn J."/>
        </authorList>
    </citation>
    <scope>NUCLEOTIDE SEQUENCE</scope>
    <source>
        <strain>CLso-ZC1</strain>
    </source>
</reference>
<dbReference type="RefSeq" id="WP_013462539.1">
    <property type="nucleotide sequence ID" value="NC_014774.1"/>
</dbReference>
<dbReference type="HOGENOM" id="CLU_187604_0_0_5"/>
<dbReference type="NCBIfam" id="NF041939">
    <property type="entry name" value="LsoB_effector"/>
    <property type="match status" value="1"/>
</dbReference>
<proteinExistence type="predicted"/>
<evidence type="ECO:0000313" key="2">
    <source>
        <dbReference type="Proteomes" id="UP000007038"/>
    </source>
</evidence>
<evidence type="ECO:0008006" key="3">
    <source>
        <dbReference type="Google" id="ProtNLM"/>
    </source>
</evidence>
<reference evidence="2" key="1">
    <citation type="submission" date="2010-11" db="EMBL/GenBank/DDBJ databases">
        <title>Complete genome sequence of Candidatus Liberibacter solanacearum CLso-ZC1.</title>
        <authorList>
            <person name="Lin H."/>
            <person name="Doddapaneni H.V."/>
            <person name="Lou B."/>
            <person name="Civerolo E.L."/>
            <person name="Chen C."/>
            <person name="Duan Y."/>
            <person name="Zhou L."/>
            <person name="Glynn J."/>
        </authorList>
    </citation>
    <scope>NUCLEOTIDE SEQUENCE [LARGE SCALE GENOMIC DNA]</scope>
    <source>
        <strain evidence="2">CLso-ZC1</strain>
    </source>
</reference>
<reference evidence="1 2" key="3">
    <citation type="journal article" date="2011" name="PLoS ONE">
        <title>The Complete Genome Sequence of 'Candidatus Liberibacter solanacearum', the Bacterium Associated with Potato Zebra Chip Disease.</title>
        <authorList>
            <person name="Lin H."/>
            <person name="Lou B."/>
            <person name="Glynn J.M."/>
            <person name="Doddapaneni H."/>
            <person name="Civerolo E.L."/>
            <person name="Chen C."/>
            <person name="Duan Y."/>
            <person name="Zhou L."/>
            <person name="Vahling C.M."/>
        </authorList>
    </citation>
    <scope>NUCLEOTIDE SEQUENCE [LARGE SCALE GENOMIC DNA]</scope>
    <source>
        <strain evidence="1 2">CLso-ZC1</strain>
    </source>
</reference>
<dbReference type="KEGG" id="lso:CKC_05700"/>
<gene>
    <name evidence="1" type="ordered locus">CKC_05700</name>
</gene>
<dbReference type="AlphaFoldDB" id="E4UE57"/>
<protein>
    <recommendedName>
        <fullName evidence="3">Lipoprotein</fullName>
    </recommendedName>
</protein>
<name>E4UE57_LIBSC</name>
<dbReference type="GeneID" id="96886568"/>
<accession>E4UE57</accession>
<dbReference type="Proteomes" id="UP000007038">
    <property type="component" value="Chromosome"/>
</dbReference>
<organism evidence="1 2">
    <name type="scientific">Liberibacter solanacearum (strain CLso-ZC1)</name>
    <dbReference type="NCBI Taxonomy" id="658172"/>
    <lineage>
        <taxon>Bacteria</taxon>
        <taxon>Pseudomonadati</taxon>
        <taxon>Pseudomonadota</taxon>
        <taxon>Alphaproteobacteria</taxon>
        <taxon>Hyphomicrobiales</taxon>
        <taxon>Rhizobiaceae</taxon>
        <taxon>Liberibacter</taxon>
    </lineage>
</organism>
<sequence length="74" mass="7655">MSIKKLGLVSTIAVLSVTISLGGCDNTKPKAAESAAKVAEVAKAAADKKAADEAEEARVKAEEARVSRRSKIKS</sequence>